<organism evidence="3">
    <name type="scientific">freshwater metagenome</name>
    <dbReference type="NCBI Taxonomy" id="449393"/>
    <lineage>
        <taxon>unclassified sequences</taxon>
        <taxon>metagenomes</taxon>
        <taxon>ecological metagenomes</taxon>
    </lineage>
</organism>
<dbReference type="AlphaFoldDB" id="A0A6J7LG47"/>
<protein>
    <submittedName>
        <fullName evidence="3">Unannotated protein</fullName>
    </submittedName>
</protein>
<reference evidence="3" key="1">
    <citation type="submission" date="2020-05" db="EMBL/GenBank/DDBJ databases">
        <authorList>
            <person name="Chiriac C."/>
            <person name="Salcher M."/>
            <person name="Ghai R."/>
            <person name="Kavagutti S V."/>
        </authorList>
    </citation>
    <scope>NUCLEOTIDE SEQUENCE</scope>
</reference>
<dbReference type="PANTHER" id="PTHR13799">
    <property type="entry name" value="NGG1 INTERACTING FACTOR 3"/>
    <property type="match status" value="1"/>
</dbReference>
<evidence type="ECO:0000313" key="3">
    <source>
        <dbReference type="EMBL" id="CAB4965723.1"/>
    </source>
</evidence>
<accession>A0A6J7LG47</accession>
<dbReference type="Pfam" id="PF01784">
    <property type="entry name" value="DUF34_NIF3"/>
    <property type="match status" value="1"/>
</dbReference>
<evidence type="ECO:0000256" key="2">
    <source>
        <dbReference type="ARBA" id="ARBA00022723"/>
    </source>
</evidence>
<dbReference type="InterPro" id="IPR036069">
    <property type="entry name" value="DUF34/NIF3_sf"/>
</dbReference>
<gene>
    <name evidence="3" type="ORF">UFOPK3772_02700</name>
</gene>
<sequence length="286" mass="30038">MQRATARTLAGMADLRVRDLVDALDTAYPPCLAADWDAVGLTCGDPDDVVERVLFAVDPVMSVVDEAIETGAQLIVTHHPLFLRGVHSVAATDAKGRLVHRLISNGIALFSAHTNADHANPGVSDALAAALGLVVQRPLVRQEGDPAGVGTGRVCELAESVTLEQFAEHVAVSLPGTRHGVRVAGDPQREIRTVAVCGGAGDGFLREAAGFDAYVTSDLRHHRAQDHLAESACALIDVAHWASEWPWLEQAATALRSGAAVRGGTVATNVSTHPTDPWTAHLGSTS</sequence>
<dbReference type="NCBIfam" id="TIGR00486">
    <property type="entry name" value="YbgI_SA1388"/>
    <property type="match status" value="1"/>
</dbReference>
<comment type="similarity">
    <text evidence="1">Belongs to the GTP cyclohydrolase I type 2/NIF3 family.</text>
</comment>
<dbReference type="FunFam" id="3.40.1390.30:FF:000001">
    <property type="entry name" value="GTP cyclohydrolase 1 type 2"/>
    <property type="match status" value="1"/>
</dbReference>
<evidence type="ECO:0000256" key="1">
    <source>
        <dbReference type="ARBA" id="ARBA00006964"/>
    </source>
</evidence>
<dbReference type="EMBL" id="CAFBNE010000114">
    <property type="protein sequence ID" value="CAB4965723.1"/>
    <property type="molecule type" value="Genomic_DNA"/>
</dbReference>
<keyword evidence="2" id="KW-0479">Metal-binding</keyword>
<dbReference type="InterPro" id="IPR002678">
    <property type="entry name" value="DUF34/NIF3"/>
</dbReference>
<dbReference type="GO" id="GO:0005737">
    <property type="term" value="C:cytoplasm"/>
    <property type="evidence" value="ECO:0007669"/>
    <property type="project" value="TreeGrafter"/>
</dbReference>
<dbReference type="PANTHER" id="PTHR13799:SF14">
    <property type="entry name" value="GTP CYCLOHYDROLASE 1 TYPE 2 HOMOLOG"/>
    <property type="match status" value="1"/>
</dbReference>
<proteinExistence type="inferred from homology"/>
<name>A0A6J7LG47_9ZZZZ</name>
<dbReference type="GO" id="GO:0046872">
    <property type="term" value="F:metal ion binding"/>
    <property type="evidence" value="ECO:0007669"/>
    <property type="project" value="UniProtKB-KW"/>
</dbReference>
<dbReference type="SUPFAM" id="SSF102705">
    <property type="entry name" value="NIF3 (NGG1p interacting factor 3)-like"/>
    <property type="match status" value="1"/>
</dbReference>
<dbReference type="Gene3D" id="3.40.1390.30">
    <property type="entry name" value="NIF3 (NGG1p interacting factor 3)-like"/>
    <property type="match status" value="2"/>
</dbReference>